<keyword evidence="1" id="KW-0812">Transmembrane</keyword>
<dbReference type="RefSeq" id="WP_311580453.1">
    <property type="nucleotide sequence ID" value="NZ_JAVRIF010000004.1"/>
</dbReference>
<evidence type="ECO:0000256" key="1">
    <source>
        <dbReference type="SAM" id="Phobius"/>
    </source>
</evidence>
<organism evidence="2 3">
    <name type="scientific">Thalassotalea castellviae</name>
    <dbReference type="NCBI Taxonomy" id="3075612"/>
    <lineage>
        <taxon>Bacteria</taxon>
        <taxon>Pseudomonadati</taxon>
        <taxon>Pseudomonadota</taxon>
        <taxon>Gammaproteobacteria</taxon>
        <taxon>Alteromonadales</taxon>
        <taxon>Colwelliaceae</taxon>
        <taxon>Thalassotalea</taxon>
    </lineage>
</organism>
<dbReference type="EMBL" id="JAVRIF010000004">
    <property type="protein sequence ID" value="MDT0603711.1"/>
    <property type="molecule type" value="Genomic_DNA"/>
</dbReference>
<keyword evidence="3" id="KW-1185">Reference proteome</keyword>
<reference evidence="2 3" key="1">
    <citation type="submission" date="2023-09" db="EMBL/GenBank/DDBJ databases">
        <authorList>
            <person name="Rey-Velasco X."/>
        </authorList>
    </citation>
    <scope>NUCLEOTIDE SEQUENCE [LARGE SCALE GENOMIC DNA]</scope>
    <source>
        <strain evidence="2 3">W431</strain>
    </source>
</reference>
<feature type="transmembrane region" description="Helical" evidence="1">
    <location>
        <begin position="15"/>
        <end position="33"/>
    </location>
</feature>
<comment type="caution">
    <text evidence="2">The sequence shown here is derived from an EMBL/GenBank/DDBJ whole genome shotgun (WGS) entry which is preliminary data.</text>
</comment>
<gene>
    <name evidence="2" type="ORF">RM573_08910</name>
</gene>
<evidence type="ECO:0000313" key="3">
    <source>
        <dbReference type="Proteomes" id="UP001266357"/>
    </source>
</evidence>
<proteinExistence type="predicted"/>
<keyword evidence="1" id="KW-0472">Membrane</keyword>
<evidence type="ECO:0000313" key="2">
    <source>
        <dbReference type="EMBL" id="MDT0603711.1"/>
    </source>
</evidence>
<name>A0ABU3A0K7_9GAMM</name>
<accession>A0ABU3A0K7</accession>
<protein>
    <submittedName>
        <fullName evidence="2">Uncharacterized protein</fullName>
    </submittedName>
</protein>
<sequence>MLFRRVLTHVKDQNWFAVGIDFCIVVVGVVIGIQVSNWNTVRNDTVYYQETMHRLAEESREMIRISEEQAVEVHQRLSTVQAAISILETCSTDENAKAKLELGLNAIRSAYAITPISTALKSLVSDERLLARQTSMQRSIIREYAVTIENITETSSFILSKTGILDVDKHPLVGFYWLNDPAKSLNGVDVRNAMVVAPLAEVCKDLSFKKLFYQWERTHNFLIHLQNTLLEVVSENSKTLGLPLAIVEPSPST</sequence>
<dbReference type="Proteomes" id="UP001266357">
    <property type="component" value="Unassembled WGS sequence"/>
</dbReference>
<keyword evidence="1" id="KW-1133">Transmembrane helix</keyword>